<dbReference type="EMBL" id="CP071793">
    <property type="protein sequence ID" value="QTD53394.1"/>
    <property type="molecule type" value="Genomic_DNA"/>
</dbReference>
<evidence type="ECO:0000256" key="12">
    <source>
        <dbReference type="PROSITE-ProRule" id="PRU01319"/>
    </source>
</evidence>
<comment type="catalytic activity">
    <reaction evidence="1 12 13">
        <text>Endonucleolytic cleavage to 5'-phosphomonoester.</text>
        <dbReference type="EC" id="3.1.26.4"/>
    </reaction>
</comment>
<feature type="binding site" evidence="12">
    <location>
        <position position="24"/>
    </location>
    <ligand>
        <name>a divalent metal cation</name>
        <dbReference type="ChEBI" id="CHEBI:60240"/>
    </ligand>
</feature>
<keyword evidence="11" id="KW-0464">Manganese</keyword>
<keyword evidence="8 12" id="KW-0479">Metal-binding</keyword>
<dbReference type="GO" id="GO:0003723">
    <property type="term" value="F:RNA binding"/>
    <property type="evidence" value="ECO:0007669"/>
    <property type="project" value="UniProtKB-UniRule"/>
</dbReference>
<keyword evidence="10 12" id="KW-0378">Hydrolase</keyword>
<dbReference type="KEGG" id="scor:J3U87_13145"/>
<comment type="subcellular location">
    <subcellularLocation>
        <location evidence="4">Cytoplasm</location>
    </subcellularLocation>
</comment>
<evidence type="ECO:0000256" key="1">
    <source>
        <dbReference type="ARBA" id="ARBA00000077"/>
    </source>
</evidence>
<name>A0A8A4TW84_SULCO</name>
<comment type="function">
    <text evidence="3 13">Endonuclease that specifically degrades the RNA of RNA-DNA hybrids.</text>
</comment>
<dbReference type="Pfam" id="PF01351">
    <property type="entry name" value="RNase_HII"/>
    <property type="match status" value="1"/>
</dbReference>
<dbReference type="InterPro" id="IPR001352">
    <property type="entry name" value="RNase_HII/HIII"/>
</dbReference>
<dbReference type="GO" id="GO:0006298">
    <property type="term" value="P:mismatch repair"/>
    <property type="evidence" value="ECO:0007669"/>
    <property type="project" value="TreeGrafter"/>
</dbReference>
<dbReference type="AlphaFoldDB" id="A0A8A4TW84"/>
<organism evidence="15 16">
    <name type="scientific">Sulfidibacter corallicola</name>
    <dbReference type="NCBI Taxonomy" id="2818388"/>
    <lineage>
        <taxon>Bacteria</taxon>
        <taxon>Pseudomonadati</taxon>
        <taxon>Acidobacteriota</taxon>
        <taxon>Holophagae</taxon>
        <taxon>Acanthopleuribacterales</taxon>
        <taxon>Acanthopleuribacteraceae</taxon>
        <taxon>Sulfidibacter</taxon>
    </lineage>
</organism>
<evidence type="ECO:0000256" key="6">
    <source>
        <dbReference type="ARBA" id="ARBA00022490"/>
    </source>
</evidence>
<sequence>MTLETQFEYDRQFADAPLISGIDEAGRGCLAGPVVIARVTWNPRTSAALPWFPRLADSKQIDAATREDLYPRILEAAESVRVAMIGNIMIDHMNILRATLHGFELVAGARRPEVPLLIDGNQKPPTLRWAVTLVKGDSRAGAVAAAGIVAKVTRDAAIRHLAAAYPGYGLANHKGYATKTHREAIARLGPSAIHRRSFKPCTLHDGDDHDLAANILAGLTTTEGADPTDLWHLMADHYHRLPYAKVPELVRAFQSAGLRVLPTADELEPARAQPVP</sequence>
<evidence type="ECO:0000256" key="4">
    <source>
        <dbReference type="ARBA" id="ARBA00004496"/>
    </source>
</evidence>
<comment type="cofactor">
    <cofactor evidence="12">
        <name>Mn(2+)</name>
        <dbReference type="ChEBI" id="CHEBI:29035"/>
    </cofactor>
    <cofactor evidence="12">
        <name>Mg(2+)</name>
        <dbReference type="ChEBI" id="CHEBI:18420"/>
    </cofactor>
    <text evidence="12">Manganese or magnesium. Binds 1 divalent metal ion per monomer in the absence of substrate. May bind a second metal ion after substrate binding.</text>
</comment>
<dbReference type="GO" id="GO:0004523">
    <property type="term" value="F:RNA-DNA hybrid ribonuclease activity"/>
    <property type="evidence" value="ECO:0007669"/>
    <property type="project" value="UniProtKB-UniRule"/>
</dbReference>
<dbReference type="GO" id="GO:0046872">
    <property type="term" value="F:metal ion binding"/>
    <property type="evidence" value="ECO:0007669"/>
    <property type="project" value="UniProtKB-KW"/>
</dbReference>
<dbReference type="EC" id="3.1.26.4" evidence="13"/>
<dbReference type="GO" id="GO:0043137">
    <property type="term" value="P:DNA replication, removal of RNA primer"/>
    <property type="evidence" value="ECO:0007669"/>
    <property type="project" value="TreeGrafter"/>
</dbReference>
<dbReference type="PROSITE" id="PS51975">
    <property type="entry name" value="RNASE_H_2"/>
    <property type="match status" value="1"/>
</dbReference>
<keyword evidence="7 12" id="KW-0540">Nuclease</keyword>
<evidence type="ECO:0000256" key="13">
    <source>
        <dbReference type="RuleBase" id="RU003515"/>
    </source>
</evidence>
<keyword evidence="6" id="KW-0963">Cytoplasm</keyword>
<comment type="similarity">
    <text evidence="5 13">Belongs to the RNase HII family.</text>
</comment>
<evidence type="ECO:0000256" key="9">
    <source>
        <dbReference type="ARBA" id="ARBA00022759"/>
    </source>
</evidence>
<dbReference type="SUPFAM" id="SSF53098">
    <property type="entry name" value="Ribonuclease H-like"/>
    <property type="match status" value="1"/>
</dbReference>
<feature type="domain" description="RNase H type-2" evidence="14">
    <location>
        <begin position="17"/>
        <end position="210"/>
    </location>
</feature>
<gene>
    <name evidence="15" type="ORF">J3U87_13145</name>
</gene>
<dbReference type="NCBIfam" id="NF000595">
    <property type="entry name" value="PRK00015.1-3"/>
    <property type="match status" value="1"/>
</dbReference>
<dbReference type="GO" id="GO:0005737">
    <property type="term" value="C:cytoplasm"/>
    <property type="evidence" value="ECO:0007669"/>
    <property type="project" value="UniProtKB-SubCell"/>
</dbReference>
<evidence type="ECO:0000256" key="10">
    <source>
        <dbReference type="ARBA" id="ARBA00022801"/>
    </source>
</evidence>
<dbReference type="InterPro" id="IPR024567">
    <property type="entry name" value="RNase_HII/HIII_dom"/>
</dbReference>
<dbReference type="GO" id="GO:0032299">
    <property type="term" value="C:ribonuclease H2 complex"/>
    <property type="evidence" value="ECO:0007669"/>
    <property type="project" value="TreeGrafter"/>
</dbReference>
<dbReference type="InterPro" id="IPR036397">
    <property type="entry name" value="RNaseH_sf"/>
</dbReference>
<feature type="binding site" evidence="12">
    <location>
        <position position="119"/>
    </location>
    <ligand>
        <name>a divalent metal cation</name>
        <dbReference type="ChEBI" id="CHEBI:60240"/>
    </ligand>
</feature>
<evidence type="ECO:0000256" key="3">
    <source>
        <dbReference type="ARBA" id="ARBA00004065"/>
    </source>
</evidence>
<dbReference type="RefSeq" id="WP_237383497.1">
    <property type="nucleotide sequence ID" value="NZ_CP071793.1"/>
</dbReference>
<keyword evidence="9 12" id="KW-0255">Endonuclease</keyword>
<evidence type="ECO:0000259" key="14">
    <source>
        <dbReference type="PROSITE" id="PS51975"/>
    </source>
</evidence>
<dbReference type="Gene3D" id="3.30.420.10">
    <property type="entry name" value="Ribonuclease H-like superfamily/Ribonuclease H"/>
    <property type="match status" value="1"/>
</dbReference>
<dbReference type="PANTHER" id="PTHR10954:SF18">
    <property type="entry name" value="RIBONUCLEASE HII"/>
    <property type="match status" value="1"/>
</dbReference>
<evidence type="ECO:0000256" key="2">
    <source>
        <dbReference type="ARBA" id="ARBA00001946"/>
    </source>
</evidence>
<proteinExistence type="inferred from homology"/>
<evidence type="ECO:0000256" key="5">
    <source>
        <dbReference type="ARBA" id="ARBA00007383"/>
    </source>
</evidence>
<evidence type="ECO:0000256" key="11">
    <source>
        <dbReference type="ARBA" id="ARBA00023211"/>
    </source>
</evidence>
<evidence type="ECO:0000313" key="15">
    <source>
        <dbReference type="EMBL" id="QTD53394.1"/>
    </source>
</evidence>
<dbReference type="InterPro" id="IPR022898">
    <property type="entry name" value="RNase_HII"/>
</dbReference>
<dbReference type="PANTHER" id="PTHR10954">
    <property type="entry name" value="RIBONUCLEASE H2 SUBUNIT A"/>
    <property type="match status" value="1"/>
</dbReference>
<dbReference type="InterPro" id="IPR012337">
    <property type="entry name" value="RNaseH-like_sf"/>
</dbReference>
<accession>A0A8A4TW84</accession>
<evidence type="ECO:0000256" key="7">
    <source>
        <dbReference type="ARBA" id="ARBA00022722"/>
    </source>
</evidence>
<feature type="binding site" evidence="12">
    <location>
        <position position="23"/>
    </location>
    <ligand>
        <name>a divalent metal cation</name>
        <dbReference type="ChEBI" id="CHEBI:60240"/>
    </ligand>
</feature>
<dbReference type="CDD" id="cd07182">
    <property type="entry name" value="RNase_HII_bacteria_HII_like"/>
    <property type="match status" value="1"/>
</dbReference>
<evidence type="ECO:0000313" key="16">
    <source>
        <dbReference type="Proteomes" id="UP000663929"/>
    </source>
</evidence>
<dbReference type="Proteomes" id="UP000663929">
    <property type="component" value="Chromosome"/>
</dbReference>
<comment type="cofactor">
    <cofactor evidence="2">
        <name>Mg(2+)</name>
        <dbReference type="ChEBI" id="CHEBI:18420"/>
    </cofactor>
</comment>
<keyword evidence="16" id="KW-1185">Reference proteome</keyword>
<protein>
    <recommendedName>
        <fullName evidence="13">Ribonuclease</fullName>
        <ecNumber evidence="13">3.1.26.4</ecNumber>
    </recommendedName>
</protein>
<reference evidence="15" key="1">
    <citation type="submission" date="2021-03" db="EMBL/GenBank/DDBJ databases">
        <title>Acanthopleuribacteraceae sp. M133.</title>
        <authorList>
            <person name="Wang G."/>
        </authorList>
    </citation>
    <scope>NUCLEOTIDE SEQUENCE</scope>
    <source>
        <strain evidence="15">M133</strain>
    </source>
</reference>
<evidence type="ECO:0000256" key="8">
    <source>
        <dbReference type="ARBA" id="ARBA00022723"/>
    </source>
</evidence>